<evidence type="ECO:0000256" key="1">
    <source>
        <dbReference type="SAM" id="SignalP"/>
    </source>
</evidence>
<reference evidence="3 4" key="1">
    <citation type="submission" date="2019-11" db="EMBL/GenBank/DDBJ databases">
        <title>Draft Genome Sequences of Six Type Strains of the Genus Massilia.</title>
        <authorList>
            <person name="Miess H."/>
            <person name="Frediansyah A."/>
            <person name="Goeker M."/>
            <person name="Gross H."/>
        </authorList>
    </citation>
    <scope>NUCLEOTIDE SEQUENCE [LARGE SCALE GENOMIC DNA]</scope>
    <source>
        <strain evidence="3 4">DSM 17513</strain>
    </source>
</reference>
<proteinExistence type="predicted"/>
<dbReference type="EMBL" id="WNWM01000002">
    <property type="protein sequence ID" value="MUI12057.1"/>
    <property type="molecule type" value="Genomic_DNA"/>
</dbReference>
<feature type="signal peptide" evidence="1">
    <location>
        <begin position="1"/>
        <end position="26"/>
    </location>
</feature>
<evidence type="ECO:0000313" key="3">
    <source>
        <dbReference type="EMBL" id="MUI12057.1"/>
    </source>
</evidence>
<dbReference type="OrthoDB" id="8756107at2"/>
<dbReference type="NCBIfam" id="NF038129">
    <property type="entry name" value="PEP_NF038129"/>
    <property type="match status" value="1"/>
</dbReference>
<keyword evidence="4" id="KW-1185">Reference proteome</keyword>
<evidence type="ECO:0000313" key="4">
    <source>
        <dbReference type="Proteomes" id="UP000431684"/>
    </source>
</evidence>
<dbReference type="AlphaFoldDB" id="A0A6I3X6Z6"/>
<gene>
    <name evidence="3" type="ORF">GJV26_06135</name>
</gene>
<dbReference type="Proteomes" id="UP000431684">
    <property type="component" value="Unassembled WGS sequence"/>
</dbReference>
<organism evidence="3 4">
    <name type="scientific">Pseudoduganella dura</name>
    <dbReference type="NCBI Taxonomy" id="321982"/>
    <lineage>
        <taxon>Bacteria</taxon>
        <taxon>Pseudomonadati</taxon>
        <taxon>Pseudomonadota</taxon>
        <taxon>Betaproteobacteria</taxon>
        <taxon>Burkholderiales</taxon>
        <taxon>Oxalobacteraceae</taxon>
        <taxon>Telluria group</taxon>
        <taxon>Pseudoduganella</taxon>
    </lineage>
</organism>
<accession>A0A6I3X6Z6</accession>
<dbReference type="RefSeq" id="WP_155708051.1">
    <property type="nucleotide sequence ID" value="NZ_BMWU01000005.1"/>
</dbReference>
<comment type="caution">
    <text evidence="3">The sequence shown here is derived from an EMBL/GenBank/DDBJ whole genome shotgun (WGS) entry which is preliminary data.</text>
</comment>
<dbReference type="Pfam" id="PF07589">
    <property type="entry name" value="PEP-CTERM"/>
    <property type="match status" value="1"/>
</dbReference>
<feature type="chain" id="PRO_5026128015" evidence="1">
    <location>
        <begin position="27"/>
        <end position="211"/>
    </location>
</feature>
<evidence type="ECO:0000259" key="2">
    <source>
        <dbReference type="Pfam" id="PF07589"/>
    </source>
</evidence>
<keyword evidence="1" id="KW-0732">Signal</keyword>
<dbReference type="NCBIfam" id="TIGR02595">
    <property type="entry name" value="PEP_CTERM"/>
    <property type="match status" value="1"/>
</dbReference>
<name>A0A6I3X6Z6_9BURK</name>
<dbReference type="InterPro" id="IPR013424">
    <property type="entry name" value="Ice-binding_C"/>
</dbReference>
<protein>
    <submittedName>
        <fullName evidence="3">PEP-CTERM sorting domain-containing protein</fullName>
    </submittedName>
</protein>
<sequence length="211" mass="21155">MLANILTLRTAAAALALAFGSTAALADTTLAVTIDTSLFGGAGWLDFQYNPGTLGVSPATSVTLSGFQGFDANAAVETTSQVSGSLASGYVIRNGENFNSLFHAVNFGGVLSFNVTFSGDNVNLSGAADGSDFAVYAFNAGVTTDLGNSTAADKRLVSAMWTPAAAAGGTGVLSYQSHAAVATISAVPEPSSWLMVGIGAMLVAGAARRRA</sequence>
<feature type="domain" description="Ice-binding protein C-terminal" evidence="2">
    <location>
        <begin position="186"/>
        <end position="210"/>
    </location>
</feature>